<evidence type="ECO:0000256" key="4">
    <source>
        <dbReference type="ARBA" id="ARBA00022630"/>
    </source>
</evidence>
<dbReference type="PROSITE" id="PS51384">
    <property type="entry name" value="FAD_FR"/>
    <property type="match status" value="1"/>
</dbReference>
<evidence type="ECO:0000256" key="1">
    <source>
        <dbReference type="ARBA" id="ARBA00001917"/>
    </source>
</evidence>
<dbReference type="GO" id="GO:0005829">
    <property type="term" value="C:cytosol"/>
    <property type="evidence" value="ECO:0007669"/>
    <property type="project" value="TreeGrafter"/>
</dbReference>
<dbReference type="PIRSF" id="PIRSF000208">
    <property type="entry name" value="P450R"/>
    <property type="match status" value="1"/>
</dbReference>
<dbReference type="Gene3D" id="3.40.50.360">
    <property type="match status" value="1"/>
</dbReference>
<dbReference type="Gene3D" id="2.40.30.10">
    <property type="entry name" value="Translation factors"/>
    <property type="match status" value="1"/>
</dbReference>
<comment type="cofactor">
    <cofactor evidence="2">
        <name>FAD</name>
        <dbReference type="ChEBI" id="CHEBI:57692"/>
    </cofactor>
</comment>
<dbReference type="InterPro" id="IPR003097">
    <property type="entry name" value="CysJ-like_FAD-binding"/>
</dbReference>
<protein>
    <recommendedName>
        <fullName evidence="18">NADPH--cytochrome P450 reductase</fullName>
        <ecNumber evidence="18">1.6.2.4</ecNumber>
    </recommendedName>
</protein>
<dbReference type="GO" id="GO:0010181">
    <property type="term" value="F:FMN binding"/>
    <property type="evidence" value="ECO:0007669"/>
    <property type="project" value="InterPro"/>
</dbReference>
<dbReference type="InterPro" id="IPR001433">
    <property type="entry name" value="OxRdtase_FAD/NAD-bd"/>
</dbReference>
<keyword evidence="3" id="KW-0444">Lipid biosynthesis</keyword>
<gene>
    <name evidence="22" type="primary">NCP1</name>
    <name evidence="22" type="ORF">LTR78_010116</name>
</gene>
<dbReference type="InterPro" id="IPR017938">
    <property type="entry name" value="Riboflavin_synthase-like_b-brl"/>
</dbReference>
<keyword evidence="5" id="KW-0288">FMN</keyword>
<keyword evidence="10" id="KW-0752">Steroid biosynthesis</keyword>
<dbReference type="GO" id="GO:0016126">
    <property type="term" value="P:sterol biosynthetic process"/>
    <property type="evidence" value="ECO:0007669"/>
    <property type="project" value="UniProtKB-KW"/>
</dbReference>
<dbReference type="Gene3D" id="3.40.50.80">
    <property type="entry name" value="Nucleotide-binding domain of ferredoxin-NADP reductase (FNR) module"/>
    <property type="match status" value="1"/>
</dbReference>
<dbReference type="GO" id="GO:0005789">
    <property type="term" value="C:endoplasmic reticulum membrane"/>
    <property type="evidence" value="ECO:0007669"/>
    <property type="project" value="UniProtKB-SubCell"/>
</dbReference>
<dbReference type="PANTHER" id="PTHR19384:SF108">
    <property type="entry name" value="NADPH--CYTOCHROME P450 REDUCTASE"/>
    <property type="match status" value="1"/>
</dbReference>
<dbReference type="InterPro" id="IPR029039">
    <property type="entry name" value="Flavoprotein-like_sf"/>
</dbReference>
<dbReference type="Proteomes" id="UP001274830">
    <property type="component" value="Unassembled WGS sequence"/>
</dbReference>
<feature type="domain" description="FAD-binding FR-type" evidence="21">
    <location>
        <begin position="278"/>
        <end position="547"/>
    </location>
</feature>
<dbReference type="InterPro" id="IPR039261">
    <property type="entry name" value="FNR_nucleotide-bd"/>
</dbReference>
<dbReference type="Pfam" id="PF00667">
    <property type="entry name" value="FAD_binding_1"/>
    <property type="match status" value="1"/>
</dbReference>
<dbReference type="InterPro" id="IPR008254">
    <property type="entry name" value="Flavodoxin/NO_synth"/>
</dbReference>
<keyword evidence="17" id="KW-0753">Steroid metabolism</keyword>
<evidence type="ECO:0000313" key="22">
    <source>
        <dbReference type="EMBL" id="KAK3670017.1"/>
    </source>
</evidence>
<dbReference type="SUPFAM" id="SSF52218">
    <property type="entry name" value="Flavoproteins"/>
    <property type="match status" value="1"/>
</dbReference>
<dbReference type="InterPro" id="IPR001709">
    <property type="entry name" value="Flavoprot_Pyr_Nucl_cyt_Rdtase"/>
</dbReference>
<dbReference type="InterPro" id="IPR023208">
    <property type="entry name" value="P450R"/>
</dbReference>
<keyword evidence="23" id="KW-1185">Reference proteome</keyword>
<keyword evidence="4" id="KW-0285">Flavoprotein</keyword>
<evidence type="ECO:0000256" key="10">
    <source>
        <dbReference type="ARBA" id="ARBA00022955"/>
    </source>
</evidence>
<feature type="transmembrane region" description="Helical" evidence="19">
    <location>
        <begin position="12"/>
        <end position="30"/>
    </location>
</feature>
<dbReference type="SUPFAM" id="SSF52343">
    <property type="entry name" value="Ferredoxin reductase-like, C-terminal NADP-linked domain"/>
    <property type="match status" value="1"/>
</dbReference>
<dbReference type="Gene3D" id="1.20.990.10">
    <property type="entry name" value="NADPH-cytochrome p450 Reductase, Chain A, domain 3"/>
    <property type="match status" value="1"/>
</dbReference>
<dbReference type="InterPro" id="IPR001094">
    <property type="entry name" value="Flavdoxin-like"/>
</dbReference>
<evidence type="ECO:0000256" key="18">
    <source>
        <dbReference type="PIRNR" id="PIRNR000208"/>
    </source>
</evidence>
<evidence type="ECO:0000256" key="7">
    <source>
        <dbReference type="ARBA" id="ARBA00022824"/>
    </source>
</evidence>
<evidence type="ECO:0000256" key="14">
    <source>
        <dbReference type="ARBA" id="ARBA00023098"/>
    </source>
</evidence>
<comment type="catalytic activity">
    <reaction evidence="18">
        <text>2 oxidized [cytochrome P450] + NADPH = 2 reduced [cytochrome P450] + NADP(+) + H(+)</text>
        <dbReference type="Rhea" id="RHEA:24040"/>
        <dbReference type="Rhea" id="RHEA-COMP:14627"/>
        <dbReference type="Rhea" id="RHEA-COMP:14628"/>
        <dbReference type="ChEBI" id="CHEBI:15378"/>
        <dbReference type="ChEBI" id="CHEBI:55376"/>
        <dbReference type="ChEBI" id="CHEBI:57783"/>
        <dbReference type="ChEBI" id="CHEBI:58349"/>
        <dbReference type="ChEBI" id="CHEBI:60344"/>
        <dbReference type="EC" id="1.6.2.4"/>
    </reaction>
</comment>
<evidence type="ECO:0000256" key="15">
    <source>
        <dbReference type="ARBA" id="ARBA00023136"/>
    </source>
</evidence>
<dbReference type="InterPro" id="IPR023173">
    <property type="entry name" value="NADPH_Cyt_P450_Rdtase_alpha"/>
</dbReference>
<dbReference type="EMBL" id="JAUTXT010000065">
    <property type="protein sequence ID" value="KAK3670017.1"/>
    <property type="molecule type" value="Genomic_DNA"/>
</dbReference>
<sequence length="705" mass="78387">MSWERLDVDDVLVVVMTAIAFLWYTCGGYISRTEDIPSQFWYQVPQSSDSQQTFRQRKAEARNVALVFKETGVDAVIFWGSQSGRAEAFARRLAESLEARFGLRSLAADLNDYDHANLTQLESSHLCGFVLSTHGDGDPPDNSDGFWRAIHAFSKRGAQLSNLRYMLFGLGNSKYRQFNRVAETVDDILERLGGTRIGEFGRGDDANGETEDNFLAWRTATEDLLKAELGLVEQDSIYNPAFNIQEVLLADPNGVFRGEPHQALLNQATASSKIADPKIPRALPVVHARPLWESDERLCLHVELDLGADRLVKYKTGDHLAVWPSNPVREVEQLLSLLGLQEKRETIISIGSVNTPEGGRESAFSPTTIEALFSHYLEICGLLSREAVLALASFAPSEASKTRVLQMSDNAQTFKKEVVGSHLTLPSLMRAVGGLLVWRVPLSFFLEKLKPLQPRYYSISSSAVVQPQRVSITVVVDKPPNPTSEDGAIAAVGGWGLATSYLHAVERSCNSVPSDRYHSPFALGAPRALLVDHKVFGAVRQSPFKLPVRASTPIIMVGSGTGVAPFRAFVQERARRKAMGHEVGSTFLFMGFRSPASDLLYEDEWSEHQRIIGQDLLKIWTAYSREIGKRKVYVQDRLLENAAEIMRLFEEGSGCRMYICGSADMARDVVDTLAVMRAKAAGQQHVNAWIKQLRQSKQLLEDVWN</sequence>
<keyword evidence="13" id="KW-0756">Sterol biosynthesis</keyword>
<evidence type="ECO:0000313" key="23">
    <source>
        <dbReference type="Proteomes" id="UP001274830"/>
    </source>
</evidence>
<dbReference type="PRINTS" id="PR00369">
    <property type="entry name" value="FLAVODOXIN"/>
</dbReference>
<evidence type="ECO:0000256" key="8">
    <source>
        <dbReference type="ARBA" id="ARBA00022827"/>
    </source>
</evidence>
<evidence type="ECO:0000256" key="11">
    <source>
        <dbReference type="ARBA" id="ARBA00022989"/>
    </source>
</evidence>
<dbReference type="GO" id="GO:0003958">
    <property type="term" value="F:NADPH-hemoprotein reductase activity"/>
    <property type="evidence" value="ECO:0007669"/>
    <property type="project" value="UniProtKB-EC"/>
</dbReference>
<keyword evidence="16" id="KW-1207">Sterol metabolism</keyword>
<dbReference type="EC" id="1.6.2.4" evidence="18"/>
<organism evidence="22 23">
    <name type="scientific">Recurvomyces mirabilis</name>
    <dbReference type="NCBI Taxonomy" id="574656"/>
    <lineage>
        <taxon>Eukaryota</taxon>
        <taxon>Fungi</taxon>
        <taxon>Dikarya</taxon>
        <taxon>Ascomycota</taxon>
        <taxon>Pezizomycotina</taxon>
        <taxon>Dothideomycetes</taxon>
        <taxon>Dothideomycetidae</taxon>
        <taxon>Mycosphaerellales</taxon>
        <taxon>Teratosphaeriaceae</taxon>
        <taxon>Recurvomyces</taxon>
    </lineage>
</organism>
<reference evidence="22" key="1">
    <citation type="submission" date="2023-07" db="EMBL/GenBank/DDBJ databases">
        <title>Black Yeasts Isolated from many extreme environments.</title>
        <authorList>
            <person name="Coleine C."/>
            <person name="Stajich J.E."/>
            <person name="Selbmann L."/>
        </authorList>
    </citation>
    <scope>NUCLEOTIDE SEQUENCE</scope>
    <source>
        <strain evidence="22">CCFEE 5485</strain>
    </source>
</reference>
<evidence type="ECO:0000256" key="6">
    <source>
        <dbReference type="ARBA" id="ARBA00022692"/>
    </source>
</evidence>
<evidence type="ECO:0000256" key="3">
    <source>
        <dbReference type="ARBA" id="ARBA00022516"/>
    </source>
</evidence>
<comment type="subcellular location">
    <subcellularLocation>
        <location evidence="18">Endoplasmic reticulum membrane</location>
    </subcellularLocation>
</comment>
<evidence type="ECO:0000256" key="12">
    <source>
        <dbReference type="ARBA" id="ARBA00023002"/>
    </source>
</evidence>
<evidence type="ECO:0000256" key="17">
    <source>
        <dbReference type="ARBA" id="ARBA00023221"/>
    </source>
</evidence>
<comment type="cofactor">
    <cofactor evidence="1">
        <name>FMN</name>
        <dbReference type="ChEBI" id="CHEBI:58210"/>
    </cofactor>
</comment>
<proteinExistence type="inferred from homology"/>
<dbReference type="AlphaFoldDB" id="A0AAE0TQN3"/>
<dbReference type="GO" id="GO:0050660">
    <property type="term" value="F:flavin adenine dinucleotide binding"/>
    <property type="evidence" value="ECO:0007669"/>
    <property type="project" value="TreeGrafter"/>
</dbReference>
<name>A0AAE0TQN3_9PEZI</name>
<dbReference type="InterPro" id="IPR017927">
    <property type="entry name" value="FAD-bd_FR_type"/>
</dbReference>
<dbReference type="SUPFAM" id="SSF63380">
    <property type="entry name" value="Riboflavin synthase domain-like"/>
    <property type="match status" value="1"/>
</dbReference>
<keyword evidence="8" id="KW-0274">FAD</keyword>
<dbReference type="Pfam" id="PF00258">
    <property type="entry name" value="Flavodoxin_1"/>
    <property type="match status" value="1"/>
</dbReference>
<evidence type="ECO:0000259" key="21">
    <source>
        <dbReference type="PROSITE" id="PS51384"/>
    </source>
</evidence>
<keyword evidence="12 18" id="KW-0560">Oxidoreductase</keyword>
<evidence type="ECO:0000256" key="2">
    <source>
        <dbReference type="ARBA" id="ARBA00001974"/>
    </source>
</evidence>
<keyword evidence="15 18" id="KW-0472">Membrane</keyword>
<evidence type="ECO:0000259" key="20">
    <source>
        <dbReference type="PROSITE" id="PS50902"/>
    </source>
</evidence>
<keyword evidence="11 19" id="KW-1133">Transmembrane helix</keyword>
<evidence type="ECO:0000256" key="9">
    <source>
        <dbReference type="ARBA" id="ARBA00022857"/>
    </source>
</evidence>
<keyword evidence="7 18" id="KW-0256">Endoplasmic reticulum</keyword>
<comment type="caution">
    <text evidence="22">The sequence shown here is derived from an EMBL/GenBank/DDBJ whole genome shotgun (WGS) entry which is preliminary data.</text>
</comment>
<evidence type="ECO:0000256" key="13">
    <source>
        <dbReference type="ARBA" id="ARBA00023011"/>
    </source>
</evidence>
<accession>A0AAE0TQN3</accession>
<evidence type="ECO:0000256" key="19">
    <source>
        <dbReference type="SAM" id="Phobius"/>
    </source>
</evidence>
<dbReference type="PANTHER" id="PTHR19384">
    <property type="entry name" value="NITRIC OXIDE SYNTHASE-RELATED"/>
    <property type="match status" value="1"/>
</dbReference>
<evidence type="ECO:0000256" key="5">
    <source>
        <dbReference type="ARBA" id="ARBA00022643"/>
    </source>
</evidence>
<feature type="domain" description="Flavodoxin-like" evidence="20">
    <location>
        <begin position="75"/>
        <end position="222"/>
    </location>
</feature>
<dbReference type="PROSITE" id="PS50902">
    <property type="entry name" value="FLAVODOXIN_LIKE"/>
    <property type="match status" value="1"/>
</dbReference>
<dbReference type="PRINTS" id="PR00371">
    <property type="entry name" value="FPNCR"/>
</dbReference>
<comment type="function">
    <text evidence="18">This enzyme is required for electron transfer from NADP to cytochrome P450.</text>
</comment>
<dbReference type="Pfam" id="PF00175">
    <property type="entry name" value="NAD_binding_1"/>
    <property type="match status" value="1"/>
</dbReference>
<keyword evidence="14" id="KW-0443">Lipid metabolism</keyword>
<comment type="similarity">
    <text evidence="18">In the C-terminal section; belongs to the flavoprotein pyridine nucleotide cytochrome reductase family.</text>
</comment>
<keyword evidence="9 18" id="KW-0521">NADP</keyword>
<evidence type="ECO:0000256" key="16">
    <source>
        <dbReference type="ARBA" id="ARBA00023166"/>
    </source>
</evidence>
<keyword evidence="6 19" id="KW-0812">Transmembrane</keyword>